<feature type="transmembrane region" description="Helical" evidence="1">
    <location>
        <begin position="6"/>
        <end position="24"/>
    </location>
</feature>
<dbReference type="AlphaFoldDB" id="A0A437SHY5"/>
<evidence type="ECO:0000256" key="1">
    <source>
        <dbReference type="SAM" id="Phobius"/>
    </source>
</evidence>
<keyword evidence="2" id="KW-0808">Transferase</keyword>
<reference evidence="2 3" key="1">
    <citation type="submission" date="2018-01" db="EMBL/GenBank/DDBJ databases">
        <title>Complete genome sequence of G25-42.</title>
        <authorList>
            <person name="Zheng Z."/>
            <person name="Sun M."/>
        </authorList>
    </citation>
    <scope>NUCLEOTIDE SEQUENCE [LARGE SCALE GENOMIC DNA]</scope>
    <source>
        <strain evidence="2 3">G25-42</strain>
    </source>
</reference>
<dbReference type="Proteomes" id="UP000286687">
    <property type="component" value="Unassembled WGS sequence"/>
</dbReference>
<accession>A0A437SHY5</accession>
<keyword evidence="1" id="KW-0472">Membrane</keyword>
<proteinExistence type="predicted"/>
<evidence type="ECO:0000313" key="2">
    <source>
        <dbReference type="EMBL" id="RVU63413.1"/>
    </source>
</evidence>
<comment type="caution">
    <text evidence="2">The sequence shown here is derived from an EMBL/GenBank/DDBJ whole genome shotgun (WGS) entry which is preliminary data.</text>
</comment>
<dbReference type="EMBL" id="LDER01000200">
    <property type="protein sequence ID" value="RVU63413.1"/>
    <property type="molecule type" value="Genomic_DNA"/>
</dbReference>
<dbReference type="GO" id="GO:0016740">
    <property type="term" value="F:transferase activity"/>
    <property type="evidence" value="ECO:0007669"/>
    <property type="project" value="UniProtKB-KW"/>
</dbReference>
<name>A0A437SHY5_BACTU</name>
<keyword evidence="1" id="KW-0812">Transmembrane</keyword>
<feature type="transmembrane region" description="Helical" evidence="1">
    <location>
        <begin position="36"/>
        <end position="55"/>
    </location>
</feature>
<organism evidence="2 3">
    <name type="scientific">Bacillus thuringiensis</name>
    <dbReference type="NCBI Taxonomy" id="1428"/>
    <lineage>
        <taxon>Bacteria</taxon>
        <taxon>Bacillati</taxon>
        <taxon>Bacillota</taxon>
        <taxon>Bacilli</taxon>
        <taxon>Bacillales</taxon>
        <taxon>Bacillaceae</taxon>
        <taxon>Bacillus</taxon>
        <taxon>Bacillus cereus group</taxon>
    </lineage>
</organism>
<evidence type="ECO:0000313" key="3">
    <source>
        <dbReference type="Proteomes" id="UP000286687"/>
    </source>
</evidence>
<dbReference type="RefSeq" id="WP_000389420.1">
    <property type="nucleotide sequence ID" value="NZ_CP009600.1"/>
</dbReference>
<keyword evidence="1" id="KW-1133">Transmembrane helix</keyword>
<protein>
    <submittedName>
        <fullName evidence="2">Protoheme IX farnesyltransferase</fullName>
    </submittedName>
</protein>
<gene>
    <name evidence="2" type="ORF">BM74_15230</name>
</gene>
<sequence>MEDIFFMALCFFISCGMILFGIKIDKETFKEQRMNSLIFSLLTPFPIVLSLSFYLFKIFAIGVGLAILYSIFYDVYGYFSL</sequence>
<feature type="transmembrane region" description="Helical" evidence="1">
    <location>
        <begin position="61"/>
        <end position="79"/>
    </location>
</feature>